<evidence type="ECO:0000256" key="1">
    <source>
        <dbReference type="ARBA" id="ARBA00008668"/>
    </source>
</evidence>
<evidence type="ECO:0000256" key="3">
    <source>
        <dbReference type="ARBA" id="ARBA00022963"/>
    </source>
</evidence>
<evidence type="ECO:0000256" key="2">
    <source>
        <dbReference type="ARBA" id="ARBA00022801"/>
    </source>
</evidence>
<name>A0ABQ8H383_9ROSI</name>
<keyword evidence="3" id="KW-0442">Lipid degradation</keyword>
<evidence type="ECO:0000313" key="7">
    <source>
        <dbReference type="Proteomes" id="UP000827721"/>
    </source>
</evidence>
<dbReference type="InterPro" id="IPR001087">
    <property type="entry name" value="GDSL"/>
</dbReference>
<sequence length="351" mass="39578">MEKQTHFLSFFLLFVCLTMSTVDAVKGWHHHGSVKLFIFGDSYVDTGNLGKFAASWKEPYGINFPGKPSGRFSDGRVLTDYIASFFGIKSPAPFERRNITRKSSEVERGMNFAYGGTGVFNTLVDQPNMTIQIDNFQQLLDRNVYNKDDLRKSVALVSAAGNDYTTFLLTNGSLQYMPVFTKDLVKQLAMDLKRIKWLGVQNVLVTALEPIGCLPALTAQNSHKKCIQSFNSISEFHNRVLKHAVKKLNKESKHKSGRFKILNTYKSFKSALKKNHHINGRLKLKNPLEPCCVGLDGYSCGGVDEKGVKKYMVCKNPELSFFWDSVHPAQNGWHAVYSSLNSSLNRVHKSF</sequence>
<keyword evidence="2" id="KW-0378">Hydrolase</keyword>
<dbReference type="EMBL" id="JAFEMO010000014">
    <property type="protein sequence ID" value="KAH7547762.1"/>
    <property type="molecule type" value="Genomic_DNA"/>
</dbReference>
<evidence type="ECO:0008006" key="8">
    <source>
        <dbReference type="Google" id="ProtNLM"/>
    </source>
</evidence>
<dbReference type="Proteomes" id="UP000827721">
    <property type="component" value="Unassembled WGS sequence"/>
</dbReference>
<keyword evidence="7" id="KW-1185">Reference proteome</keyword>
<keyword evidence="5" id="KW-0732">Signal</keyword>
<proteinExistence type="inferred from homology"/>
<dbReference type="PANTHER" id="PTHR46020:SF4">
    <property type="entry name" value="OS04G0650200 PROTEIN"/>
    <property type="match status" value="1"/>
</dbReference>
<evidence type="ECO:0000256" key="5">
    <source>
        <dbReference type="SAM" id="SignalP"/>
    </source>
</evidence>
<feature type="chain" id="PRO_5046654014" description="GDSL esterase/lipase" evidence="5">
    <location>
        <begin position="25"/>
        <end position="351"/>
    </location>
</feature>
<gene>
    <name evidence="6" type="ORF">JRO89_XS14G0011900</name>
</gene>
<reference evidence="6 7" key="1">
    <citation type="submission" date="2021-02" db="EMBL/GenBank/DDBJ databases">
        <title>Plant Genome Project.</title>
        <authorList>
            <person name="Zhang R.-G."/>
        </authorList>
    </citation>
    <scope>NUCLEOTIDE SEQUENCE [LARGE SCALE GENOMIC DNA]</scope>
    <source>
        <tissue evidence="6">Leaves</tissue>
    </source>
</reference>
<keyword evidence="4" id="KW-0443">Lipid metabolism</keyword>
<comment type="caution">
    <text evidence="6">The sequence shown here is derived from an EMBL/GenBank/DDBJ whole genome shotgun (WGS) entry which is preliminary data.</text>
</comment>
<dbReference type="PANTHER" id="PTHR46020">
    <property type="entry name" value="OSJNBB0059K02.9 PROTEIN"/>
    <property type="match status" value="1"/>
</dbReference>
<dbReference type="Pfam" id="PF00657">
    <property type="entry name" value="Lipase_GDSL"/>
    <property type="match status" value="1"/>
</dbReference>
<evidence type="ECO:0000256" key="4">
    <source>
        <dbReference type="ARBA" id="ARBA00023098"/>
    </source>
</evidence>
<dbReference type="Gene3D" id="3.40.50.1110">
    <property type="entry name" value="SGNH hydrolase"/>
    <property type="match status" value="1"/>
</dbReference>
<comment type="similarity">
    <text evidence="1">Belongs to the 'GDSL' lipolytic enzyme family.</text>
</comment>
<evidence type="ECO:0000313" key="6">
    <source>
        <dbReference type="EMBL" id="KAH7547762.1"/>
    </source>
</evidence>
<protein>
    <recommendedName>
        <fullName evidence="8">GDSL esterase/lipase</fullName>
    </recommendedName>
</protein>
<organism evidence="6 7">
    <name type="scientific">Xanthoceras sorbifolium</name>
    <dbReference type="NCBI Taxonomy" id="99658"/>
    <lineage>
        <taxon>Eukaryota</taxon>
        <taxon>Viridiplantae</taxon>
        <taxon>Streptophyta</taxon>
        <taxon>Embryophyta</taxon>
        <taxon>Tracheophyta</taxon>
        <taxon>Spermatophyta</taxon>
        <taxon>Magnoliopsida</taxon>
        <taxon>eudicotyledons</taxon>
        <taxon>Gunneridae</taxon>
        <taxon>Pentapetalae</taxon>
        <taxon>rosids</taxon>
        <taxon>malvids</taxon>
        <taxon>Sapindales</taxon>
        <taxon>Sapindaceae</taxon>
        <taxon>Xanthoceroideae</taxon>
        <taxon>Xanthoceras</taxon>
    </lineage>
</organism>
<accession>A0ABQ8H383</accession>
<feature type="signal peptide" evidence="5">
    <location>
        <begin position="1"/>
        <end position="24"/>
    </location>
</feature>
<dbReference type="InterPro" id="IPR036514">
    <property type="entry name" value="SGNH_hydro_sf"/>
</dbReference>